<feature type="compositionally biased region" description="Basic and acidic residues" evidence="1">
    <location>
        <begin position="400"/>
        <end position="409"/>
    </location>
</feature>
<dbReference type="EMBL" id="CAXHTA020000020">
    <property type="protein sequence ID" value="CAL5229501.1"/>
    <property type="molecule type" value="Genomic_DNA"/>
</dbReference>
<evidence type="ECO:0000313" key="2">
    <source>
        <dbReference type="EMBL" id="CAL5229501.1"/>
    </source>
</evidence>
<dbReference type="PANTHER" id="PTHR47871">
    <property type="entry name" value="NAC DOMAIN-CONTAINING PROTEIN 8"/>
    <property type="match status" value="1"/>
</dbReference>
<protein>
    <submittedName>
        <fullName evidence="2">G12837 protein</fullName>
    </submittedName>
</protein>
<feature type="region of interest" description="Disordered" evidence="1">
    <location>
        <begin position="399"/>
        <end position="432"/>
    </location>
</feature>
<dbReference type="Proteomes" id="UP001497392">
    <property type="component" value="Unassembled WGS sequence"/>
</dbReference>
<feature type="region of interest" description="Disordered" evidence="1">
    <location>
        <begin position="240"/>
        <end position="313"/>
    </location>
</feature>
<proteinExistence type="predicted"/>
<feature type="compositionally biased region" description="Polar residues" evidence="1">
    <location>
        <begin position="105"/>
        <end position="116"/>
    </location>
</feature>
<evidence type="ECO:0000256" key="1">
    <source>
        <dbReference type="SAM" id="MobiDB-lite"/>
    </source>
</evidence>
<sequence length="687" mass="74844">MDDGKGVCKKRKFQAFAEDKERCGSIHAELTLLLDKREATLAAKDAEQQNLCKMLQQREAAIDAKSSKLQGLRAEILPLYNRLQLELPELQARANVVAKVQQSEQAAPTAEENSGSRLHQRQQQLRSCIAAAHLQEQTQHMVDVDADGVSTQRHTAADTDPHTDFVAPAPVPISSTLGKREGTLQWHAPASRRLDLSGADASRGKPARPAVPEACRPQQEQSSDHLQPSAFADVGMLGKAASTQQVHSEYAMHSQNEHAQADPAQQQSLPAERAQHAQKPPQHKACAQQSHFRPVVQQQRAGPRHKADAQSATVSIDRGLDLAERYRTVPTYTTVRPTVIPLSRCGRGVPITRMDKRSQQAPGKAWSRSHGRGRTGGRSGRGDADELNGLVDSLRARCPAPEEPRRSDGVPDAAASFGDEPGREKTPAEAFKAAKQTSALDLVSTLTAQHSFSSSALLQASSSEADAKAALYKKVHGILSRYMSHQSAPGASTDEVTHADGDSPTHSSKPALGDVRYPVNTLEILVEAAEQYKANGEPVTWGWCTELNAFVFVFVTANRIVVEEPKFSHATYFFEIEEPLPISCQVQRLIAVLSVPSISRSALLHDKAPCFAKELPLLDKAVLMSAGWTEEDGLRALLNFSGERVVHISDSHSAACNGDSWERYRERLRQILSQGKSKGALIQDCSA</sequence>
<feature type="compositionally biased region" description="Polar residues" evidence="1">
    <location>
        <begin position="241"/>
        <end position="254"/>
    </location>
</feature>
<evidence type="ECO:0000313" key="3">
    <source>
        <dbReference type="Proteomes" id="UP001497392"/>
    </source>
</evidence>
<organism evidence="2 3">
    <name type="scientific">Coccomyxa viridis</name>
    <dbReference type="NCBI Taxonomy" id="1274662"/>
    <lineage>
        <taxon>Eukaryota</taxon>
        <taxon>Viridiplantae</taxon>
        <taxon>Chlorophyta</taxon>
        <taxon>core chlorophytes</taxon>
        <taxon>Trebouxiophyceae</taxon>
        <taxon>Trebouxiophyceae incertae sedis</taxon>
        <taxon>Coccomyxaceae</taxon>
        <taxon>Coccomyxa</taxon>
    </lineage>
</organism>
<feature type="region of interest" description="Disordered" evidence="1">
    <location>
        <begin position="352"/>
        <end position="386"/>
    </location>
</feature>
<accession>A0ABP1GBC7</accession>
<gene>
    <name evidence="2" type="primary">g12837</name>
    <name evidence="2" type="ORF">VP750_LOCUS11407</name>
</gene>
<comment type="caution">
    <text evidence="2">The sequence shown here is derived from an EMBL/GenBank/DDBJ whole genome shotgun (WGS) entry which is preliminary data.</text>
</comment>
<keyword evidence="3" id="KW-1185">Reference proteome</keyword>
<feature type="region of interest" description="Disordered" evidence="1">
    <location>
        <begin position="105"/>
        <end position="124"/>
    </location>
</feature>
<feature type="region of interest" description="Disordered" evidence="1">
    <location>
        <begin position="189"/>
        <end position="225"/>
    </location>
</feature>
<reference evidence="2 3" key="1">
    <citation type="submission" date="2024-06" db="EMBL/GenBank/DDBJ databases">
        <authorList>
            <person name="Kraege A."/>
            <person name="Thomma B."/>
        </authorList>
    </citation>
    <scope>NUCLEOTIDE SEQUENCE [LARGE SCALE GENOMIC DNA]</scope>
</reference>
<feature type="compositionally biased region" description="Polar residues" evidence="1">
    <location>
        <begin position="287"/>
        <end position="300"/>
    </location>
</feature>
<dbReference type="PANTHER" id="PTHR47871:SF2">
    <property type="entry name" value="OS03G0221300 PROTEIN"/>
    <property type="match status" value="1"/>
</dbReference>
<name>A0ABP1GBC7_9CHLO</name>
<feature type="region of interest" description="Disordered" evidence="1">
    <location>
        <begin position="486"/>
        <end position="513"/>
    </location>
</feature>